<gene>
    <name evidence="2" type="ORF">LDHU3_14.1270</name>
</gene>
<feature type="region of interest" description="Disordered" evidence="1">
    <location>
        <begin position="592"/>
        <end position="620"/>
    </location>
</feature>
<dbReference type="EMBL" id="LR812634">
    <property type="protein sequence ID" value="CAC5428640.1"/>
    <property type="molecule type" value="Genomic_DNA"/>
</dbReference>
<dbReference type="VEuPathDB" id="TriTrypDB:LdCL_140015700"/>
<feature type="region of interest" description="Disordered" evidence="1">
    <location>
        <begin position="459"/>
        <end position="478"/>
    </location>
</feature>
<feature type="region of interest" description="Disordered" evidence="1">
    <location>
        <begin position="667"/>
        <end position="699"/>
    </location>
</feature>
<name>A0A6J8F6C5_LEIDO</name>
<proteinExistence type="predicted"/>
<organism evidence="2 3">
    <name type="scientific">Leishmania donovani</name>
    <dbReference type="NCBI Taxonomy" id="5661"/>
    <lineage>
        <taxon>Eukaryota</taxon>
        <taxon>Discoba</taxon>
        <taxon>Euglenozoa</taxon>
        <taxon>Kinetoplastea</taxon>
        <taxon>Metakinetoplastina</taxon>
        <taxon>Trypanosomatida</taxon>
        <taxon>Trypanosomatidae</taxon>
        <taxon>Leishmaniinae</taxon>
        <taxon>Leishmania</taxon>
    </lineage>
</organism>
<feature type="compositionally biased region" description="Pro residues" evidence="1">
    <location>
        <begin position="812"/>
        <end position="828"/>
    </location>
</feature>
<dbReference type="AlphaFoldDB" id="A0A6J8F6C5"/>
<evidence type="ECO:0000256" key="1">
    <source>
        <dbReference type="SAM" id="MobiDB-lite"/>
    </source>
</evidence>
<protein>
    <submittedName>
        <fullName evidence="2">Hypothetical_protein_conserved</fullName>
    </submittedName>
</protein>
<feature type="region of interest" description="Disordered" evidence="1">
    <location>
        <begin position="731"/>
        <end position="839"/>
    </location>
</feature>
<sequence length="1130" mass="119255">MPAKRFAALTLKSGKGSGVGDCSVECGGPIPAAATASTDGAARVHRFPATDDEEHPGIPVLAATSRGGAISRLLTPPTSRAESIGSRDCYNSHHSRSESSSLFHSCCSSGARSSAERAGTASPTLVSAYGRSYRHNPYIASPSTAGSPMMPELPASMSLAEHESARDLSIGSGCGAGEQERRCIIRSRHARSLSPSTSRRGRALAGPVAGMTYHASTLLQPQQLAAVFPPQHSVESFSREGSFLGRSEPSSVGQSCGSSPATATAPLAMLLASASSFRGTQHGAHRHHSARHQSSALYGAGTATPETPNLYQSLGSINVTVGANSNNPYIGVRMTPETTLLQPQSVVHGRSAEAGPRTAVEIKRHLLSFYDAQPLESSLSREPNQHETRLREAQQPWMTSALPMQVVPVHAHGSRHSNPQSSPVAASEGYAIMTNRPPGLMPTVINQVERTYLEPRSPVLPHQQQQQQGPHSLPSCNGTPYEGWVRGYSPHSAVQQQRAPPQQRALHISPSYAAAMPAAGSTTISIRGNSVGDASRTRRTACDATRQFSPLPTIAFSVSPAPLVEMELALDDYSSSSLTESMAEDNLQHRQATIPAPSPHRPYTAVSPARPRCATRSPFATPPRYRDACAYALDSTQTGLPSDTEPQSTPASRGTAAALLYSRQHSSNDAGACSADGEKVQGNSDVRLPSQRSYGGASSAKAVPAHTLAEVGASQCRPLSSVQLMPAAATNGKSGAVQTPKESHPLSGAPAYRAQGENDVEVTDEDGKGGGDDEDSSLTAPDAAQRKKKRVRRNRKPKALEDLPPATSMKYLPPPPPPPPPPALPTQPDPSGAAVNDAPSSSAFDRYYAVLLRWYTRLLADEADFVDIATASSFDAATAVAAMSAEARQARDGSYAADDKLPSACPLQHLDSGPISSPMGSISPSLMSKPSPAYFGSSGTGSGSNAEVHVRCPRIEQYMDACDIPAELRLFPTPNTAGAQATGAAPAALPQSVKDVPSAVRWARDLETWWFCYVFPHAARTRHQSPTAWPQMQPASMSLGSLTIPHTGSGGALQDYPYGWSTTMPQPMMTMNSIPGVYVAHGSAAMGSGHPMIANRVRSPVGEHMSMHHQMPPPPPPMPPGYSKGLYSTY</sequence>
<dbReference type="VEuPathDB" id="TriTrypDB:LdBPK_141000.1"/>
<reference evidence="2" key="1">
    <citation type="submission" date="2020-06" db="EMBL/GenBank/DDBJ databases">
        <authorList>
            <person name="Camacho E."/>
            <person name="Gonzalez-de la Fuente S."/>
            <person name="Rastrojo A."/>
            <person name="Peiro-Pastor R."/>
            <person name="Solana JC."/>
            <person name="Tabera L."/>
            <person name="Gamarro F."/>
            <person name="Carrasco-Ramiro F."/>
            <person name="Requena JM."/>
            <person name="Aguado B."/>
        </authorList>
    </citation>
    <scope>NUCLEOTIDE SEQUENCE</scope>
</reference>
<dbReference type="VEuPathDB" id="TriTrypDB:LDHU3_14.1270"/>
<dbReference type="Proteomes" id="UP000601710">
    <property type="component" value="Chromosome 14"/>
</dbReference>
<evidence type="ECO:0000313" key="2">
    <source>
        <dbReference type="EMBL" id="CAC5428640.1"/>
    </source>
</evidence>
<accession>A0A6J8F6C5</accession>
<feature type="compositionally biased region" description="Basic residues" evidence="1">
    <location>
        <begin position="786"/>
        <end position="797"/>
    </location>
</feature>
<evidence type="ECO:0000313" key="3">
    <source>
        <dbReference type="Proteomes" id="UP000601710"/>
    </source>
</evidence>